<evidence type="ECO:0000313" key="1">
    <source>
        <dbReference type="EMBL" id="KAE9538819.1"/>
    </source>
</evidence>
<sequence length="481" mass="54558">MVEIRPGVSNFFGVRGQKIKNKLFTGHTLYFIYNLSTNINTLCDCIFCNCWSLSFCKLESHTTYFHALVLPKTIDKIEKFECDGTNKRLDNNGTMAKYGLGLVYHEGKRLENAGLDTPTLLHVQDPIFQLFSLIYYTPALPKITISFIIYLYEFNLLLTESSSIRIEAILCSTSFNFSTFLFFKVFNNSSTSFKDSLMCTASTFLSAIAFSSSVTFSLQCPRAALVQTSSASRLQTHYNIYLCVALNTNSKLSRTTNNIFFNNFLVVLSNLLTINTTVDCIQFPLTCNSDNHLYGQLILNLYGLNYLEKYVHLFSLKYIPVLLHDILHNFLFKQVVAPYSCLIVLVAKHNRNIKLFILTIPPIFVLHSSSNLINASSSIPTRALLVSLGILDLLVYQILYSQLDMNLTKMAISHNSTNQRSKPTTCGKEWLAFTRIINKNIYISLLDEDIETTLPTFAHETEPPEVYQPFQASIRSTVIGR</sequence>
<accession>A0A6G0TW74</accession>
<reference evidence="1 2" key="1">
    <citation type="submission" date="2019-08" db="EMBL/GenBank/DDBJ databases">
        <title>The genome of the soybean aphid Biotype 1, its phylome, world population structure and adaptation to the North American continent.</title>
        <authorList>
            <person name="Giordano R."/>
            <person name="Donthu R.K."/>
            <person name="Hernandez A.G."/>
            <person name="Wright C.L."/>
            <person name="Zimin A.V."/>
        </authorList>
    </citation>
    <scope>NUCLEOTIDE SEQUENCE [LARGE SCALE GENOMIC DNA]</scope>
    <source>
        <tissue evidence="1">Whole aphids</tissue>
    </source>
</reference>
<proteinExistence type="predicted"/>
<evidence type="ECO:0000313" key="2">
    <source>
        <dbReference type="Proteomes" id="UP000475862"/>
    </source>
</evidence>
<organism evidence="1 2">
    <name type="scientific">Aphis glycines</name>
    <name type="common">Soybean aphid</name>
    <dbReference type="NCBI Taxonomy" id="307491"/>
    <lineage>
        <taxon>Eukaryota</taxon>
        <taxon>Metazoa</taxon>
        <taxon>Ecdysozoa</taxon>
        <taxon>Arthropoda</taxon>
        <taxon>Hexapoda</taxon>
        <taxon>Insecta</taxon>
        <taxon>Pterygota</taxon>
        <taxon>Neoptera</taxon>
        <taxon>Paraneoptera</taxon>
        <taxon>Hemiptera</taxon>
        <taxon>Sternorrhyncha</taxon>
        <taxon>Aphidomorpha</taxon>
        <taxon>Aphidoidea</taxon>
        <taxon>Aphididae</taxon>
        <taxon>Aphidini</taxon>
        <taxon>Aphis</taxon>
        <taxon>Aphis</taxon>
    </lineage>
</organism>
<comment type="caution">
    <text evidence="1">The sequence shown here is derived from an EMBL/GenBank/DDBJ whole genome shotgun (WGS) entry which is preliminary data.</text>
</comment>
<dbReference type="AlphaFoldDB" id="A0A6G0TW74"/>
<keyword evidence="2" id="KW-1185">Reference proteome</keyword>
<gene>
    <name evidence="1" type="ORF">AGLY_005401</name>
</gene>
<protein>
    <submittedName>
        <fullName evidence="1">Uncharacterized protein</fullName>
    </submittedName>
</protein>
<dbReference type="Proteomes" id="UP000475862">
    <property type="component" value="Unassembled WGS sequence"/>
</dbReference>
<dbReference type="EMBL" id="VYZN01000015">
    <property type="protein sequence ID" value="KAE9538819.1"/>
    <property type="molecule type" value="Genomic_DNA"/>
</dbReference>
<name>A0A6G0TW74_APHGL</name>